<gene>
    <name evidence="6" type="ORF">D5281_23355</name>
</gene>
<feature type="domain" description="ABC transporter" evidence="5">
    <location>
        <begin position="5"/>
        <end position="244"/>
    </location>
</feature>
<keyword evidence="2" id="KW-0813">Transport</keyword>
<name>A0A9X5BJU4_9FIRM</name>
<dbReference type="PANTHER" id="PTHR42798">
    <property type="entry name" value="LIPOPROTEIN-RELEASING SYSTEM ATP-BINDING PROTEIN LOLD"/>
    <property type="match status" value="1"/>
</dbReference>
<dbReference type="CDD" id="cd03255">
    <property type="entry name" value="ABC_MJ0796_LolCDE_FtsE"/>
    <property type="match status" value="1"/>
</dbReference>
<sequence>MQYHIMIKNLSKSYQSKGTAKTALSDVTLNIPQGEIFCIMDSSGSGKSTLLKILGGMEKPTSGTVYINGANMADYGQQDYDRHRQMTVGYVFQDFNLLEGLTLKENIILPLTLQKLSETEIQKKYADTLRCVDVGYCENNYPEQSSGGEQQRAAICRAIIKSPKLILADEPTGSLDHVNAKAILSTFVDIKERMQTTIVLVTHDAAVASYCDTVVFIENGRVCDTLRKEETAQPFYERIVTVSSKVRGVI</sequence>
<accession>A0A9X5BJU4</accession>
<dbReference type="InterPro" id="IPR017911">
    <property type="entry name" value="MacB-like_ATP-bd"/>
</dbReference>
<protein>
    <submittedName>
        <fullName evidence="6">ABC transporter ATP-binding protein</fullName>
    </submittedName>
</protein>
<dbReference type="InterPro" id="IPR027417">
    <property type="entry name" value="P-loop_NTPase"/>
</dbReference>
<dbReference type="GO" id="GO:0022857">
    <property type="term" value="F:transmembrane transporter activity"/>
    <property type="evidence" value="ECO:0007669"/>
    <property type="project" value="UniProtKB-ARBA"/>
</dbReference>
<dbReference type="FunFam" id="3.40.50.300:FF:000032">
    <property type="entry name" value="Export ABC transporter ATP-binding protein"/>
    <property type="match status" value="1"/>
</dbReference>
<dbReference type="GO" id="GO:0005524">
    <property type="term" value="F:ATP binding"/>
    <property type="evidence" value="ECO:0007669"/>
    <property type="project" value="UniProtKB-KW"/>
</dbReference>
<dbReference type="SMART" id="SM00382">
    <property type="entry name" value="AAA"/>
    <property type="match status" value="1"/>
</dbReference>
<dbReference type="PROSITE" id="PS50893">
    <property type="entry name" value="ABC_TRANSPORTER_2"/>
    <property type="match status" value="1"/>
</dbReference>
<organism evidence="6 7">
    <name type="scientific">Parablautia muri</name>
    <dbReference type="NCBI Taxonomy" id="2320879"/>
    <lineage>
        <taxon>Bacteria</taxon>
        <taxon>Bacillati</taxon>
        <taxon>Bacillota</taxon>
        <taxon>Clostridia</taxon>
        <taxon>Lachnospirales</taxon>
        <taxon>Lachnospiraceae</taxon>
        <taxon>Parablautia</taxon>
    </lineage>
</organism>
<comment type="caution">
    <text evidence="6">The sequence shown here is derived from an EMBL/GenBank/DDBJ whole genome shotgun (WGS) entry which is preliminary data.</text>
</comment>
<evidence type="ECO:0000313" key="7">
    <source>
        <dbReference type="Proteomes" id="UP001154420"/>
    </source>
</evidence>
<evidence type="ECO:0000256" key="1">
    <source>
        <dbReference type="ARBA" id="ARBA00005417"/>
    </source>
</evidence>
<dbReference type="OrthoDB" id="2029891at2"/>
<dbReference type="InterPro" id="IPR003593">
    <property type="entry name" value="AAA+_ATPase"/>
</dbReference>
<proteinExistence type="inferred from homology"/>
<dbReference type="SUPFAM" id="SSF52540">
    <property type="entry name" value="P-loop containing nucleoside triphosphate hydrolases"/>
    <property type="match status" value="1"/>
</dbReference>
<dbReference type="EMBL" id="QZDT01000085">
    <property type="protein sequence ID" value="NBJ95385.1"/>
    <property type="molecule type" value="Genomic_DNA"/>
</dbReference>
<reference evidence="6" key="1">
    <citation type="submission" date="2018-09" db="EMBL/GenBank/DDBJ databases">
        <title>Murine metabolic-syndrome-specific gut microbial biobank.</title>
        <authorList>
            <person name="Liu C."/>
        </authorList>
    </citation>
    <scope>NUCLEOTIDE SEQUENCE</scope>
    <source>
        <strain evidence="6">D42-62</strain>
    </source>
</reference>
<evidence type="ECO:0000313" key="6">
    <source>
        <dbReference type="EMBL" id="NBJ95385.1"/>
    </source>
</evidence>
<evidence type="ECO:0000256" key="4">
    <source>
        <dbReference type="ARBA" id="ARBA00022840"/>
    </source>
</evidence>
<evidence type="ECO:0000259" key="5">
    <source>
        <dbReference type="PROSITE" id="PS50893"/>
    </source>
</evidence>
<keyword evidence="4 6" id="KW-0067">ATP-binding</keyword>
<evidence type="ECO:0000256" key="2">
    <source>
        <dbReference type="ARBA" id="ARBA00022448"/>
    </source>
</evidence>
<dbReference type="Gene3D" id="3.40.50.300">
    <property type="entry name" value="P-loop containing nucleotide triphosphate hydrolases"/>
    <property type="match status" value="1"/>
</dbReference>
<dbReference type="Pfam" id="PF00005">
    <property type="entry name" value="ABC_tran"/>
    <property type="match status" value="1"/>
</dbReference>
<dbReference type="InterPro" id="IPR003439">
    <property type="entry name" value="ABC_transporter-like_ATP-bd"/>
</dbReference>
<keyword evidence="7" id="KW-1185">Reference proteome</keyword>
<dbReference type="AlphaFoldDB" id="A0A9X5BJU4"/>
<dbReference type="GO" id="GO:0098796">
    <property type="term" value="C:membrane protein complex"/>
    <property type="evidence" value="ECO:0007669"/>
    <property type="project" value="UniProtKB-ARBA"/>
</dbReference>
<dbReference type="PANTHER" id="PTHR42798:SF7">
    <property type="entry name" value="ALPHA-D-RIBOSE 1-METHYLPHOSPHONATE 5-TRIPHOSPHATE SYNTHASE SUBUNIT PHNL"/>
    <property type="match status" value="1"/>
</dbReference>
<comment type="similarity">
    <text evidence="1">Belongs to the ABC transporter superfamily.</text>
</comment>
<dbReference type="Proteomes" id="UP001154420">
    <property type="component" value="Unassembled WGS sequence"/>
</dbReference>
<evidence type="ECO:0000256" key="3">
    <source>
        <dbReference type="ARBA" id="ARBA00022741"/>
    </source>
</evidence>
<keyword evidence="3" id="KW-0547">Nucleotide-binding</keyword>
<dbReference type="RefSeq" id="WP_160562282.1">
    <property type="nucleotide sequence ID" value="NZ_QZDT01000085.1"/>
</dbReference>
<dbReference type="GO" id="GO:0016887">
    <property type="term" value="F:ATP hydrolysis activity"/>
    <property type="evidence" value="ECO:0007669"/>
    <property type="project" value="InterPro"/>
</dbReference>